<comment type="caution">
    <text evidence="10">The sequence shown here is derived from an EMBL/GenBank/DDBJ whole genome shotgun (WGS) entry which is preliminary data.</text>
</comment>
<evidence type="ECO:0000256" key="1">
    <source>
        <dbReference type="ARBA" id="ARBA00004123"/>
    </source>
</evidence>
<dbReference type="InterPro" id="IPR049318">
    <property type="entry name" value="GCIP_C"/>
</dbReference>
<evidence type="ECO:0000256" key="2">
    <source>
        <dbReference type="ARBA" id="ARBA00004496"/>
    </source>
</evidence>
<gene>
    <name evidence="10" type="ORF">L210DRAFT_794150</name>
</gene>
<dbReference type="EMBL" id="WHUW01000004">
    <property type="protein sequence ID" value="KAF8447966.1"/>
    <property type="molecule type" value="Genomic_DNA"/>
</dbReference>
<feature type="domain" description="Cyclin-D1-binding protein 1-like N-terminal" evidence="8">
    <location>
        <begin position="11"/>
        <end position="140"/>
    </location>
</feature>
<keyword evidence="4" id="KW-0963">Cytoplasm</keyword>
<dbReference type="Gene3D" id="1.20.1410.10">
    <property type="entry name" value="I/LWEQ domain"/>
    <property type="match status" value="1"/>
</dbReference>
<reference evidence="10" key="2">
    <citation type="journal article" date="2020" name="Nat. Commun.">
        <title>Large-scale genome sequencing of mycorrhizal fungi provides insights into the early evolution of symbiotic traits.</title>
        <authorList>
            <person name="Miyauchi S."/>
            <person name="Kiss E."/>
            <person name="Kuo A."/>
            <person name="Drula E."/>
            <person name="Kohler A."/>
            <person name="Sanchez-Garcia M."/>
            <person name="Morin E."/>
            <person name="Andreopoulos B."/>
            <person name="Barry K.W."/>
            <person name="Bonito G."/>
            <person name="Buee M."/>
            <person name="Carver A."/>
            <person name="Chen C."/>
            <person name="Cichocki N."/>
            <person name="Clum A."/>
            <person name="Culley D."/>
            <person name="Crous P.W."/>
            <person name="Fauchery L."/>
            <person name="Girlanda M."/>
            <person name="Hayes R.D."/>
            <person name="Keri Z."/>
            <person name="LaButti K."/>
            <person name="Lipzen A."/>
            <person name="Lombard V."/>
            <person name="Magnuson J."/>
            <person name="Maillard F."/>
            <person name="Murat C."/>
            <person name="Nolan M."/>
            <person name="Ohm R.A."/>
            <person name="Pangilinan J."/>
            <person name="Pereira M.F."/>
            <person name="Perotto S."/>
            <person name="Peter M."/>
            <person name="Pfister S."/>
            <person name="Riley R."/>
            <person name="Sitrit Y."/>
            <person name="Stielow J.B."/>
            <person name="Szollosi G."/>
            <person name="Zifcakova L."/>
            <person name="Stursova M."/>
            <person name="Spatafora J.W."/>
            <person name="Tedersoo L."/>
            <person name="Vaario L.M."/>
            <person name="Yamada A."/>
            <person name="Yan M."/>
            <person name="Wang P."/>
            <person name="Xu J."/>
            <person name="Bruns T."/>
            <person name="Baldrian P."/>
            <person name="Vilgalys R."/>
            <person name="Dunand C."/>
            <person name="Henrissat B."/>
            <person name="Grigoriev I.V."/>
            <person name="Hibbett D."/>
            <person name="Nagy L.G."/>
            <person name="Martin F.M."/>
        </authorList>
    </citation>
    <scope>NUCLEOTIDE SEQUENCE</scope>
    <source>
        <strain evidence="10">BED1</strain>
    </source>
</reference>
<dbReference type="InterPro" id="IPR049317">
    <property type="entry name" value="GCIP-like_N"/>
</dbReference>
<dbReference type="AlphaFoldDB" id="A0AAD4C484"/>
<feature type="non-terminal residue" evidence="10">
    <location>
        <position position="1"/>
    </location>
</feature>
<dbReference type="Pfam" id="PF13324">
    <property type="entry name" value="GCIP_N"/>
    <property type="match status" value="1"/>
</dbReference>
<protein>
    <submittedName>
        <fullName evidence="10">Uncharacterized protein</fullName>
    </submittedName>
</protein>
<dbReference type="InterPro" id="IPR026907">
    <property type="entry name" value="GCIP-like"/>
</dbReference>
<evidence type="ECO:0000256" key="6">
    <source>
        <dbReference type="ARBA" id="ARBA00023306"/>
    </source>
</evidence>
<feature type="coiled-coil region" evidence="7">
    <location>
        <begin position="118"/>
        <end position="145"/>
    </location>
</feature>
<dbReference type="PANTHER" id="PTHR15492">
    <property type="entry name" value="CYCLIN D1-BINDING PROTEIN 1"/>
    <property type="match status" value="1"/>
</dbReference>
<evidence type="ECO:0000259" key="9">
    <source>
        <dbReference type="Pfam" id="PF20936"/>
    </source>
</evidence>
<sequence>LTLILNDVDAHLALIYNTATKLALVRAPSLLDDLAQHAPALAHCTRLLHDDIHGAALTKDVRRRAEDIINALRALLQTFLNNAAPSDEYLVRTANLHDLITNARSPSGIQKDNQAAVYRAWKSDRESLEDNLKELATLIKDAQSDNPVDDGWDDIGLGHTEKMDEHELARANNIHQLLRLTTLLHKRIFLDLLAHPSSAPVSAFDDLLLQSNQLLATSDDLVAALYTPHDPADIREQILELAEITTALQTQLAIFLPNDLTDQLRALNIDTAPTKKIADKKWFDTCVDQILRSC</sequence>
<keyword evidence="5" id="KW-0539">Nucleus</keyword>
<dbReference type="GO" id="GO:0005737">
    <property type="term" value="C:cytoplasm"/>
    <property type="evidence" value="ECO:0007669"/>
    <property type="project" value="UniProtKB-SubCell"/>
</dbReference>
<keyword evidence="6" id="KW-0131">Cell cycle</keyword>
<dbReference type="GO" id="GO:0005634">
    <property type="term" value="C:nucleus"/>
    <property type="evidence" value="ECO:0007669"/>
    <property type="project" value="UniProtKB-SubCell"/>
</dbReference>
<feature type="domain" description="Cyclin-D1-binding protein 1-like C-terminal" evidence="9">
    <location>
        <begin position="148"/>
        <end position="246"/>
    </location>
</feature>
<organism evidence="10 11">
    <name type="scientific">Boletus edulis BED1</name>
    <dbReference type="NCBI Taxonomy" id="1328754"/>
    <lineage>
        <taxon>Eukaryota</taxon>
        <taxon>Fungi</taxon>
        <taxon>Dikarya</taxon>
        <taxon>Basidiomycota</taxon>
        <taxon>Agaricomycotina</taxon>
        <taxon>Agaricomycetes</taxon>
        <taxon>Agaricomycetidae</taxon>
        <taxon>Boletales</taxon>
        <taxon>Boletineae</taxon>
        <taxon>Boletaceae</taxon>
        <taxon>Boletoideae</taxon>
        <taxon>Boletus</taxon>
    </lineage>
</organism>
<evidence type="ECO:0000256" key="5">
    <source>
        <dbReference type="ARBA" id="ARBA00023242"/>
    </source>
</evidence>
<evidence type="ECO:0000256" key="7">
    <source>
        <dbReference type="SAM" id="Coils"/>
    </source>
</evidence>
<name>A0AAD4C484_BOLED</name>
<comment type="subcellular location">
    <subcellularLocation>
        <location evidence="2">Cytoplasm</location>
    </subcellularLocation>
    <subcellularLocation>
        <location evidence="1">Nucleus</location>
    </subcellularLocation>
</comment>
<dbReference type="PANTHER" id="PTHR15492:SF1">
    <property type="entry name" value="CYCLIN-D1-BINDING PROTEIN 1"/>
    <property type="match status" value="1"/>
</dbReference>
<comment type="similarity">
    <text evidence="3">Belongs to the CCNDBP1 family.</text>
</comment>
<keyword evidence="7" id="KW-0175">Coiled coil</keyword>
<evidence type="ECO:0000313" key="10">
    <source>
        <dbReference type="EMBL" id="KAF8447966.1"/>
    </source>
</evidence>
<accession>A0AAD4C484</accession>
<proteinExistence type="inferred from homology"/>
<dbReference type="Pfam" id="PF20936">
    <property type="entry name" value="GCIP_C"/>
    <property type="match status" value="1"/>
</dbReference>
<evidence type="ECO:0000256" key="4">
    <source>
        <dbReference type="ARBA" id="ARBA00022490"/>
    </source>
</evidence>
<reference evidence="10" key="1">
    <citation type="submission" date="2019-10" db="EMBL/GenBank/DDBJ databases">
        <authorList>
            <consortium name="DOE Joint Genome Institute"/>
            <person name="Kuo A."/>
            <person name="Miyauchi S."/>
            <person name="Kiss E."/>
            <person name="Drula E."/>
            <person name="Kohler A."/>
            <person name="Sanchez-Garcia M."/>
            <person name="Andreopoulos B."/>
            <person name="Barry K.W."/>
            <person name="Bonito G."/>
            <person name="Buee M."/>
            <person name="Carver A."/>
            <person name="Chen C."/>
            <person name="Cichocki N."/>
            <person name="Clum A."/>
            <person name="Culley D."/>
            <person name="Crous P.W."/>
            <person name="Fauchery L."/>
            <person name="Girlanda M."/>
            <person name="Hayes R."/>
            <person name="Keri Z."/>
            <person name="LaButti K."/>
            <person name="Lipzen A."/>
            <person name="Lombard V."/>
            <person name="Magnuson J."/>
            <person name="Maillard F."/>
            <person name="Morin E."/>
            <person name="Murat C."/>
            <person name="Nolan M."/>
            <person name="Ohm R."/>
            <person name="Pangilinan J."/>
            <person name="Pereira M."/>
            <person name="Perotto S."/>
            <person name="Peter M."/>
            <person name="Riley R."/>
            <person name="Sitrit Y."/>
            <person name="Stielow B."/>
            <person name="Szollosi G."/>
            <person name="Zifcakova L."/>
            <person name="Stursova M."/>
            <person name="Spatafora J.W."/>
            <person name="Tedersoo L."/>
            <person name="Vaario L.-M."/>
            <person name="Yamada A."/>
            <person name="Yan M."/>
            <person name="Wang P."/>
            <person name="Xu J."/>
            <person name="Bruns T."/>
            <person name="Baldrian P."/>
            <person name="Vilgalys R."/>
            <person name="Henrissat B."/>
            <person name="Grigoriev I.V."/>
            <person name="Hibbett D."/>
            <person name="Nagy L.G."/>
            <person name="Martin F.M."/>
        </authorList>
    </citation>
    <scope>NUCLEOTIDE SEQUENCE</scope>
    <source>
        <strain evidence="10">BED1</strain>
    </source>
</reference>
<dbReference type="Proteomes" id="UP001194468">
    <property type="component" value="Unassembled WGS sequence"/>
</dbReference>
<evidence type="ECO:0000256" key="3">
    <source>
        <dbReference type="ARBA" id="ARBA00008940"/>
    </source>
</evidence>
<evidence type="ECO:0000259" key="8">
    <source>
        <dbReference type="Pfam" id="PF13324"/>
    </source>
</evidence>
<keyword evidence="11" id="KW-1185">Reference proteome</keyword>
<evidence type="ECO:0000313" key="11">
    <source>
        <dbReference type="Proteomes" id="UP001194468"/>
    </source>
</evidence>
<feature type="non-terminal residue" evidence="10">
    <location>
        <position position="294"/>
    </location>
</feature>